<dbReference type="Pfam" id="PF09729">
    <property type="entry name" value="Gti1_Pac2"/>
    <property type="match status" value="1"/>
</dbReference>
<sequence>MSATKIQPTYHGYIGSTKDALLVIQQALNKQVELVPRRPQEKERPHLIQSGNVFVFIEEHSGIKRWTDGTAWSPSRILGRFLVYRELDKNTKDDKDDKKKKKRKTSTSSVGANNSNSQEQLVDPLDSQRRTPPLQALQLLHPLPRSEVSIHHGGQEQQHHIQPHQHQQQLLSLYPQSMIPANSIPAANAYGNSNTTDYQKSLLSGPLVTSYVFKDQGLIKKTLSLTTKTKALNLHGRDEKQTVHLISYYNAQEVMNGKLQRPSESDYRNVQISPALWNAVKDSSLGGKVPIEDEAFYFLDNNYQLQNMSSMQPPMPSTLPTSVGNSADYFSQKQGYNRFNQSLLLQPQYHAPPQNPNQQPQQLLLYQQQQQQMHQRQGSPQYFANETQLIKREDDNSGDVNFINPFGNHQQNTGGNGYPFNNTTAHNHNPYFVHGQHQLQQQQVLQQQQQHNHHHHQNQRQQQQQQPHLPPHGPSQFSSSNQIPQQPQFNQFVQPNFQPPVGSHTQDIYQTHYQPQQYNVQNQAPILAVPTPMPQGQPNHSLQYGSIGSTSTSTSSSDHYPHGTSVSSAGSGGPIQHSGSIGTSMSGAPTLGSSASSIPTVSSAGTSISGSNRKLSHFNSSSSGKIPTTSTLAHSNSFGGAGSVSGAGIGTGNNAGNNWFGNNSAGSIPTISEGFSNQATPAPNALNSGTSSIGDLNSSSTSIVPSVAQNQNSQHDSQLAHSHQVGGNNAYPPRQPHHQQQGHNQTIYTSASSLPPQQQKWTGGFNAPPPAPPRPPLHLPLLLLLQQQQQQHQYQNQPPSSAAGTAPNHQSPDTVGVAANASAGGLLRPIASEPNGASSGSYFPST</sequence>
<dbReference type="PANTHER" id="PTHR28027:SF2">
    <property type="entry name" value="TRANSCRIPTIONAL REGULATOR MIT1"/>
    <property type="match status" value="1"/>
</dbReference>
<feature type="compositionally biased region" description="Pro residues" evidence="1">
    <location>
        <begin position="767"/>
        <end position="778"/>
    </location>
</feature>
<proteinExistence type="predicted"/>
<name>A5DSW5_LODEL</name>
<dbReference type="GO" id="GO:0003677">
    <property type="term" value="F:DNA binding"/>
    <property type="evidence" value="ECO:0007669"/>
    <property type="project" value="TreeGrafter"/>
</dbReference>
<dbReference type="VEuPathDB" id="FungiDB:LELG_00451"/>
<dbReference type="Proteomes" id="UP000001996">
    <property type="component" value="Unassembled WGS sequence"/>
</dbReference>
<feature type="compositionally biased region" description="Polar residues" evidence="1">
    <location>
        <begin position="110"/>
        <end position="120"/>
    </location>
</feature>
<dbReference type="InParanoid" id="A5DSW5"/>
<feature type="compositionally biased region" description="Polar residues" evidence="1">
    <location>
        <begin position="534"/>
        <end position="548"/>
    </location>
</feature>
<feature type="compositionally biased region" description="Polar residues" evidence="1">
    <location>
        <begin position="800"/>
        <end position="813"/>
    </location>
</feature>
<dbReference type="KEGG" id="lel:PVL30_000441"/>
<evidence type="ECO:0000313" key="2">
    <source>
        <dbReference type="EMBL" id="EDK42273.1"/>
    </source>
</evidence>
<keyword evidence="3" id="KW-1185">Reference proteome</keyword>
<feature type="region of interest" description="Disordered" evidence="1">
    <location>
        <begin position="150"/>
        <end position="169"/>
    </location>
</feature>
<dbReference type="PANTHER" id="PTHR28027">
    <property type="entry name" value="TRANSCRIPTIONAL REGULATOR MIT1"/>
    <property type="match status" value="1"/>
</dbReference>
<protein>
    <submittedName>
        <fullName evidence="2">Uncharacterized protein</fullName>
    </submittedName>
</protein>
<dbReference type="eggNOG" id="KOG4476">
    <property type="taxonomic scope" value="Eukaryota"/>
</dbReference>
<reference evidence="2 3" key="1">
    <citation type="journal article" date="2009" name="Nature">
        <title>Evolution of pathogenicity and sexual reproduction in eight Candida genomes.</title>
        <authorList>
            <person name="Butler G."/>
            <person name="Rasmussen M.D."/>
            <person name="Lin M.F."/>
            <person name="Santos M.A."/>
            <person name="Sakthikumar S."/>
            <person name="Munro C.A."/>
            <person name="Rheinbay E."/>
            <person name="Grabherr M."/>
            <person name="Forche A."/>
            <person name="Reedy J.L."/>
            <person name="Agrafioti I."/>
            <person name="Arnaud M.B."/>
            <person name="Bates S."/>
            <person name="Brown A.J."/>
            <person name="Brunke S."/>
            <person name="Costanzo M.C."/>
            <person name="Fitzpatrick D.A."/>
            <person name="de Groot P.W."/>
            <person name="Harris D."/>
            <person name="Hoyer L.L."/>
            <person name="Hube B."/>
            <person name="Klis F.M."/>
            <person name="Kodira C."/>
            <person name="Lennard N."/>
            <person name="Logue M.E."/>
            <person name="Martin R."/>
            <person name="Neiman A.M."/>
            <person name="Nikolaou E."/>
            <person name="Quail M.A."/>
            <person name="Quinn J."/>
            <person name="Santos M.C."/>
            <person name="Schmitzberger F.F."/>
            <person name="Sherlock G."/>
            <person name="Shah P."/>
            <person name="Silverstein K.A."/>
            <person name="Skrzypek M.S."/>
            <person name="Soll D."/>
            <person name="Staggs R."/>
            <person name="Stansfield I."/>
            <person name="Stumpf M.P."/>
            <person name="Sudbery P.E."/>
            <person name="Srikantha T."/>
            <person name="Zeng Q."/>
            <person name="Berman J."/>
            <person name="Berriman M."/>
            <person name="Heitman J."/>
            <person name="Gow N.A."/>
            <person name="Lorenz M.C."/>
            <person name="Birren B.W."/>
            <person name="Kellis M."/>
            <person name="Cuomo C.A."/>
        </authorList>
    </citation>
    <scope>NUCLEOTIDE SEQUENCE [LARGE SCALE GENOMIC DNA]</scope>
    <source>
        <strain evidence="3">ATCC 11503 / BCRC 21390 / CBS 2605 / JCM 1781 / NBRC 1676 / NRRL YB-4239</strain>
    </source>
</reference>
<feature type="region of interest" description="Disordered" evidence="1">
    <location>
        <begin position="528"/>
        <end position="629"/>
    </location>
</feature>
<feature type="compositionally biased region" description="Basic and acidic residues" evidence="1">
    <location>
        <begin position="150"/>
        <end position="159"/>
    </location>
</feature>
<feature type="compositionally biased region" description="Low complexity" evidence="1">
    <location>
        <begin position="593"/>
        <end position="603"/>
    </location>
</feature>
<dbReference type="EMBL" id="CH981524">
    <property type="protein sequence ID" value="EDK42273.1"/>
    <property type="molecule type" value="Genomic_DNA"/>
</dbReference>
<feature type="compositionally biased region" description="Low complexity" evidence="1">
    <location>
        <begin position="436"/>
        <end position="450"/>
    </location>
</feature>
<feature type="compositionally biased region" description="Polar residues" evidence="1">
    <location>
        <begin position="746"/>
        <end position="761"/>
    </location>
</feature>
<feature type="compositionally biased region" description="Low complexity" evidence="1">
    <location>
        <begin position="474"/>
        <end position="483"/>
    </location>
</feature>
<feature type="region of interest" description="Disordered" evidence="1">
    <location>
        <begin position="395"/>
        <end position="483"/>
    </location>
</feature>
<dbReference type="GeneID" id="5235450"/>
<dbReference type="InterPro" id="IPR018608">
    <property type="entry name" value="Gti1/Pac2"/>
</dbReference>
<dbReference type="OrthoDB" id="5572844at2759"/>
<feature type="compositionally biased region" description="Polar residues" evidence="1">
    <location>
        <begin position="577"/>
        <end position="587"/>
    </location>
</feature>
<feature type="compositionally biased region" description="Polar residues" evidence="1">
    <location>
        <begin position="604"/>
        <end position="629"/>
    </location>
</feature>
<feature type="compositionally biased region" description="Polar residues" evidence="1">
    <location>
        <begin position="671"/>
        <end position="727"/>
    </location>
</feature>
<dbReference type="OMA" id="QYFANET"/>
<feature type="region of interest" description="Disordered" evidence="1">
    <location>
        <begin position="91"/>
        <end position="126"/>
    </location>
</feature>
<organism evidence="2 3">
    <name type="scientific">Lodderomyces elongisporus (strain ATCC 11503 / CBS 2605 / JCM 1781 / NBRC 1676 / NRRL YB-4239)</name>
    <name type="common">Yeast</name>
    <name type="synonym">Saccharomyces elongisporus</name>
    <dbReference type="NCBI Taxonomy" id="379508"/>
    <lineage>
        <taxon>Eukaryota</taxon>
        <taxon>Fungi</taxon>
        <taxon>Dikarya</taxon>
        <taxon>Ascomycota</taxon>
        <taxon>Saccharomycotina</taxon>
        <taxon>Pichiomycetes</taxon>
        <taxon>Debaryomycetaceae</taxon>
        <taxon>Candida/Lodderomyces clade</taxon>
        <taxon>Lodderomyces</taxon>
    </lineage>
</organism>
<evidence type="ECO:0000256" key="1">
    <source>
        <dbReference type="SAM" id="MobiDB-lite"/>
    </source>
</evidence>
<dbReference type="AlphaFoldDB" id="A5DSW5"/>
<dbReference type="HOGENOM" id="CLU_336808_0_0_1"/>
<feature type="compositionally biased region" description="Polar residues" evidence="1">
    <location>
        <begin position="835"/>
        <end position="846"/>
    </location>
</feature>
<accession>A5DSW5</accession>
<gene>
    <name evidence="2" type="ORF">LELG_00451</name>
</gene>
<feature type="compositionally biased region" description="Polar residues" evidence="1">
    <location>
        <begin position="407"/>
        <end position="427"/>
    </location>
</feature>
<evidence type="ECO:0000313" key="3">
    <source>
        <dbReference type="Proteomes" id="UP000001996"/>
    </source>
</evidence>
<feature type="region of interest" description="Disordered" evidence="1">
    <location>
        <begin position="671"/>
        <end position="846"/>
    </location>
</feature>
<feature type="compositionally biased region" description="Low complexity" evidence="1">
    <location>
        <begin position="779"/>
        <end position="799"/>
    </location>
</feature>